<feature type="chain" id="PRO_5020200954" evidence="2">
    <location>
        <begin position="25"/>
        <end position="126"/>
    </location>
</feature>
<organism evidence="3 4">
    <name type="scientific">Desulfoluna butyratoxydans</name>
    <dbReference type="NCBI Taxonomy" id="231438"/>
    <lineage>
        <taxon>Bacteria</taxon>
        <taxon>Pseudomonadati</taxon>
        <taxon>Thermodesulfobacteriota</taxon>
        <taxon>Desulfobacteria</taxon>
        <taxon>Desulfobacterales</taxon>
        <taxon>Desulfolunaceae</taxon>
        <taxon>Desulfoluna</taxon>
    </lineage>
</organism>
<evidence type="ECO:0000313" key="4">
    <source>
        <dbReference type="Proteomes" id="UP000507962"/>
    </source>
</evidence>
<proteinExistence type="predicted"/>
<keyword evidence="2" id="KW-0732">Signal</keyword>
<protein>
    <submittedName>
        <fullName evidence="3">Uncharacterized protein</fullName>
    </submittedName>
</protein>
<sequence>MKYRLTPWLLTFFAIFLARETVFASPHTIHESMVAPEAGYTTHHQLIASADTTHSPVTVTTSFSSQDTSRTMGHAVQPVSGSLTTPKAAKADAAPVYDPASLFFLGIALFGLAGICRRRLEAKKAH</sequence>
<name>A0A4V6ILB7_9BACT</name>
<reference evidence="3 4" key="1">
    <citation type="submission" date="2019-03" db="EMBL/GenBank/DDBJ databases">
        <authorList>
            <person name="Nijsse B."/>
        </authorList>
    </citation>
    <scope>NUCLEOTIDE SEQUENCE [LARGE SCALE GENOMIC DNA]</scope>
    <source>
        <strain evidence="3">Desulfoluna butyratoxydans MSL71</strain>
    </source>
</reference>
<feature type="transmembrane region" description="Helical" evidence="1">
    <location>
        <begin position="100"/>
        <end position="116"/>
    </location>
</feature>
<accession>A0A4V6ILB7</accession>
<dbReference type="EMBL" id="CAADHO010000003">
    <property type="protein sequence ID" value="VFQ44448.1"/>
    <property type="molecule type" value="Genomic_DNA"/>
</dbReference>
<dbReference type="AlphaFoldDB" id="A0A4V6ILB7"/>
<evidence type="ECO:0000256" key="1">
    <source>
        <dbReference type="SAM" id="Phobius"/>
    </source>
</evidence>
<dbReference type="Proteomes" id="UP000507962">
    <property type="component" value="Unassembled WGS sequence"/>
</dbReference>
<evidence type="ECO:0000313" key="3">
    <source>
        <dbReference type="EMBL" id="VFQ44448.1"/>
    </source>
</evidence>
<keyword evidence="4" id="KW-1185">Reference proteome</keyword>
<keyword evidence="1" id="KW-0472">Membrane</keyword>
<feature type="signal peptide" evidence="2">
    <location>
        <begin position="1"/>
        <end position="24"/>
    </location>
</feature>
<keyword evidence="1" id="KW-1133">Transmembrane helix</keyword>
<gene>
    <name evidence="3" type="ORF">MSL71_20970</name>
</gene>
<evidence type="ECO:0000256" key="2">
    <source>
        <dbReference type="SAM" id="SignalP"/>
    </source>
</evidence>
<keyword evidence="1" id="KW-0812">Transmembrane</keyword>